<comment type="caution">
    <text evidence="1">The sequence shown here is derived from an EMBL/GenBank/DDBJ whole genome shotgun (WGS) entry which is preliminary data.</text>
</comment>
<dbReference type="Gene3D" id="3.40.1000.50">
    <property type="entry name" value="Repressor of RNA polymerase III transcription Maf1"/>
    <property type="match status" value="1"/>
</dbReference>
<dbReference type="InterPro" id="IPR038564">
    <property type="entry name" value="Maf1_sf"/>
</dbReference>
<reference evidence="1 2" key="1">
    <citation type="submission" date="2018-10" db="EMBL/GenBank/DDBJ databases">
        <title>Draft genome sequence of the microsporidian Tubulinosema ratisbonensis.</title>
        <authorList>
            <person name="Polonais V."/>
            <person name="Peyretaillade E."/>
            <person name="Niehus S."/>
            <person name="Wawrzyniak I."/>
            <person name="Franchet A."/>
            <person name="Gaspin C."/>
            <person name="Reichstadt M."/>
            <person name="Belser C."/>
            <person name="Labadie K."/>
            <person name="Delbac F."/>
            <person name="Ferrandon D."/>
        </authorList>
    </citation>
    <scope>NUCLEOTIDE SEQUENCE [LARGE SCALE GENOMIC DNA]</scope>
    <source>
        <strain evidence="1 2">Franzen</strain>
    </source>
</reference>
<dbReference type="GO" id="GO:0016480">
    <property type="term" value="P:negative regulation of transcription by RNA polymerase III"/>
    <property type="evidence" value="ECO:0007669"/>
    <property type="project" value="InterPro"/>
</dbReference>
<sequence>MRLIQAPQLLRTNLILEDVDPNVELTMDAYKCKLTKKQRKNIKDKGVFTYIKMALQISFPNYCFDDLTSLDIKKSNYDELKESLSFRFSSLLSNYENDVHTFLLSVFDSVIYLKNSTIYCVNKRLEMFYQTKWFHCYFFYNKKRKRLLLFVAMDHKN</sequence>
<name>A0A437ALH4_9MICR</name>
<accession>A0A437ALH4</accession>
<organism evidence="1 2">
    <name type="scientific">Tubulinosema ratisbonensis</name>
    <dbReference type="NCBI Taxonomy" id="291195"/>
    <lineage>
        <taxon>Eukaryota</taxon>
        <taxon>Fungi</taxon>
        <taxon>Fungi incertae sedis</taxon>
        <taxon>Microsporidia</taxon>
        <taxon>Tubulinosematoidea</taxon>
        <taxon>Tubulinosematidae</taxon>
        <taxon>Tubulinosema</taxon>
    </lineage>
</organism>
<proteinExistence type="predicted"/>
<dbReference type="Pfam" id="PF09174">
    <property type="entry name" value="Maf1"/>
    <property type="match status" value="1"/>
</dbReference>
<dbReference type="EMBL" id="RCSS01000328">
    <property type="protein sequence ID" value="RVD92045.1"/>
    <property type="molecule type" value="Genomic_DNA"/>
</dbReference>
<evidence type="ECO:0000313" key="2">
    <source>
        <dbReference type="Proteomes" id="UP000282876"/>
    </source>
</evidence>
<keyword evidence="2" id="KW-1185">Reference proteome</keyword>
<dbReference type="OrthoDB" id="277029at2759"/>
<dbReference type="InterPro" id="IPR015257">
    <property type="entry name" value="Maf1"/>
</dbReference>
<dbReference type="Proteomes" id="UP000282876">
    <property type="component" value="Unassembled WGS sequence"/>
</dbReference>
<protein>
    <submittedName>
        <fullName evidence="1">Mod5 sorting protein</fullName>
    </submittedName>
</protein>
<dbReference type="VEuPathDB" id="MicrosporidiaDB:TUBRATIS_14640"/>
<evidence type="ECO:0000313" key="1">
    <source>
        <dbReference type="EMBL" id="RVD92045.1"/>
    </source>
</evidence>
<dbReference type="STRING" id="291195.A0A437ALH4"/>
<dbReference type="AlphaFoldDB" id="A0A437ALH4"/>
<gene>
    <name evidence="1" type="ORF">TUBRATIS_14640</name>
</gene>